<dbReference type="SUPFAM" id="SSF109998">
    <property type="entry name" value="Triger factor/SurA peptide-binding domain-like"/>
    <property type="match status" value="1"/>
</dbReference>
<dbReference type="AlphaFoldDB" id="A0A1I0XXN7"/>
<dbReference type="Proteomes" id="UP000198642">
    <property type="component" value="Unassembled WGS sequence"/>
</dbReference>
<accession>A0A1I0XXN7</accession>
<dbReference type="RefSeq" id="WP_090236569.1">
    <property type="nucleotide sequence ID" value="NZ_FOJW01000006.1"/>
</dbReference>
<evidence type="ECO:0000313" key="9">
    <source>
        <dbReference type="Proteomes" id="UP000198642"/>
    </source>
</evidence>
<evidence type="ECO:0000256" key="5">
    <source>
        <dbReference type="ARBA" id="ARBA00023235"/>
    </source>
</evidence>
<evidence type="ECO:0000256" key="3">
    <source>
        <dbReference type="ARBA" id="ARBA00022729"/>
    </source>
</evidence>
<gene>
    <name evidence="8" type="ORF">SAMN04488072_10671</name>
</gene>
<dbReference type="EMBL" id="FOJW01000006">
    <property type="protein sequence ID" value="SFB05186.1"/>
    <property type="molecule type" value="Genomic_DNA"/>
</dbReference>
<dbReference type="InterPro" id="IPR027304">
    <property type="entry name" value="Trigger_fact/SurA_dom_sf"/>
</dbReference>
<feature type="signal peptide" evidence="7">
    <location>
        <begin position="1"/>
        <end position="18"/>
    </location>
</feature>
<dbReference type="OrthoDB" id="4775280at2"/>
<feature type="compositionally biased region" description="Acidic residues" evidence="6">
    <location>
        <begin position="180"/>
        <end position="191"/>
    </location>
</feature>
<dbReference type="EC" id="5.2.1.8" evidence="2"/>
<dbReference type="PROSITE" id="PS51257">
    <property type="entry name" value="PROKAR_LIPOPROTEIN"/>
    <property type="match status" value="1"/>
</dbReference>
<evidence type="ECO:0000256" key="7">
    <source>
        <dbReference type="SAM" id="SignalP"/>
    </source>
</evidence>
<feature type="compositionally biased region" description="Acidic residues" evidence="6">
    <location>
        <begin position="125"/>
        <end position="134"/>
    </location>
</feature>
<dbReference type="PANTHER" id="PTHR47245">
    <property type="entry name" value="PEPTIDYLPROLYL ISOMERASE"/>
    <property type="match status" value="1"/>
</dbReference>
<keyword evidence="3 7" id="KW-0732">Signal</keyword>
<feature type="region of interest" description="Disordered" evidence="6">
    <location>
        <begin position="112"/>
        <end position="146"/>
    </location>
</feature>
<evidence type="ECO:0000256" key="4">
    <source>
        <dbReference type="ARBA" id="ARBA00023110"/>
    </source>
</evidence>
<feature type="region of interest" description="Disordered" evidence="6">
    <location>
        <begin position="23"/>
        <end position="57"/>
    </location>
</feature>
<reference evidence="8 9" key="1">
    <citation type="submission" date="2016-10" db="EMBL/GenBank/DDBJ databases">
        <authorList>
            <person name="de Groot N.N."/>
        </authorList>
    </citation>
    <scope>NUCLEOTIDE SEQUENCE [LARGE SCALE GENOMIC DNA]</scope>
    <source>
        <strain evidence="8 9">CGMCC 1.3702</strain>
    </source>
</reference>
<keyword evidence="4" id="KW-0697">Rotamase</keyword>
<protein>
    <recommendedName>
        <fullName evidence="2">peptidylprolyl isomerase</fullName>
        <ecNumber evidence="2">5.2.1.8</ecNumber>
    </recommendedName>
</protein>
<organism evidence="8 9">
    <name type="scientific">Lentibacillus halodurans</name>
    <dbReference type="NCBI Taxonomy" id="237679"/>
    <lineage>
        <taxon>Bacteria</taxon>
        <taxon>Bacillati</taxon>
        <taxon>Bacillota</taxon>
        <taxon>Bacilli</taxon>
        <taxon>Bacillales</taxon>
        <taxon>Bacillaceae</taxon>
        <taxon>Lentibacillus</taxon>
    </lineage>
</organism>
<dbReference type="Gene3D" id="1.10.4030.10">
    <property type="entry name" value="Porin chaperone SurA, peptide-binding domain"/>
    <property type="match status" value="1"/>
</dbReference>
<dbReference type="InterPro" id="IPR050245">
    <property type="entry name" value="PrsA_foldase"/>
</dbReference>
<keyword evidence="5 8" id="KW-0413">Isomerase</keyword>
<feature type="compositionally biased region" description="Acidic residues" evidence="6">
    <location>
        <begin position="23"/>
        <end position="39"/>
    </location>
</feature>
<dbReference type="STRING" id="237679.SAMN04488072_10671"/>
<comment type="catalytic activity">
    <reaction evidence="1">
        <text>[protein]-peptidylproline (omega=180) = [protein]-peptidylproline (omega=0)</text>
        <dbReference type="Rhea" id="RHEA:16237"/>
        <dbReference type="Rhea" id="RHEA-COMP:10747"/>
        <dbReference type="Rhea" id="RHEA-COMP:10748"/>
        <dbReference type="ChEBI" id="CHEBI:83833"/>
        <dbReference type="ChEBI" id="CHEBI:83834"/>
        <dbReference type="EC" id="5.2.1.8"/>
    </reaction>
</comment>
<keyword evidence="9" id="KW-1185">Reference proteome</keyword>
<dbReference type="PANTHER" id="PTHR47245:SF1">
    <property type="entry name" value="FOLDASE PROTEIN PRSA"/>
    <property type="match status" value="1"/>
</dbReference>
<evidence type="ECO:0000256" key="1">
    <source>
        <dbReference type="ARBA" id="ARBA00000971"/>
    </source>
</evidence>
<feature type="chain" id="PRO_5038597163" description="peptidylprolyl isomerase" evidence="7">
    <location>
        <begin position="19"/>
        <end position="253"/>
    </location>
</feature>
<evidence type="ECO:0000256" key="6">
    <source>
        <dbReference type="SAM" id="MobiDB-lite"/>
    </source>
</evidence>
<feature type="region of interest" description="Disordered" evidence="6">
    <location>
        <begin position="178"/>
        <end position="216"/>
    </location>
</feature>
<proteinExistence type="predicted"/>
<dbReference type="GO" id="GO:0003755">
    <property type="term" value="F:peptidyl-prolyl cis-trans isomerase activity"/>
    <property type="evidence" value="ECO:0007669"/>
    <property type="project" value="UniProtKB-KW"/>
</dbReference>
<evidence type="ECO:0000256" key="2">
    <source>
        <dbReference type="ARBA" id="ARBA00013194"/>
    </source>
</evidence>
<name>A0A1I0XXN7_9BACI</name>
<dbReference type="Pfam" id="PF13624">
    <property type="entry name" value="SurA_N_3"/>
    <property type="match status" value="1"/>
</dbReference>
<evidence type="ECO:0000313" key="8">
    <source>
        <dbReference type="EMBL" id="SFB05186.1"/>
    </source>
</evidence>
<sequence>MKKFIMLMLALSLAVVLAACNGDDAEDNEGNNSEEENQDEQASGQQEMPEPDLEGIPDVVAEVNGEEITKEEFESTYEGQFQQMAMQSQMTGQELDQDQLKQQLAEGMVGTELITQEADKRDYSASDEDVDETLSELAEQNGLESKDEFMTALQDQGMGEDEIISQVKTQVKIDKLIAEESGDTEPSEEELKETYDQFKAQQEQMSEDGEQEVPSFEEMKPELETQVKNQKETEATQTIIEQLRENADVTINL</sequence>